<feature type="coiled-coil region" evidence="1">
    <location>
        <begin position="24"/>
        <end position="96"/>
    </location>
</feature>
<evidence type="ECO:0000256" key="2">
    <source>
        <dbReference type="SAM" id="Phobius"/>
    </source>
</evidence>
<feature type="transmembrane region" description="Helical" evidence="2">
    <location>
        <begin position="169"/>
        <end position="187"/>
    </location>
</feature>
<keyword evidence="5" id="KW-1185">Reference proteome</keyword>
<dbReference type="OrthoDB" id="9986177at2759"/>
<dbReference type="Gene3D" id="1.10.287.3550">
    <property type="match status" value="1"/>
</dbReference>
<dbReference type="EMBL" id="UYRR01036660">
    <property type="protein sequence ID" value="VDK67629.1"/>
    <property type="molecule type" value="Genomic_DNA"/>
</dbReference>
<evidence type="ECO:0000259" key="3">
    <source>
        <dbReference type="Pfam" id="PF16533"/>
    </source>
</evidence>
<dbReference type="GO" id="GO:0005886">
    <property type="term" value="C:plasma membrane"/>
    <property type="evidence" value="ECO:0007669"/>
    <property type="project" value="TreeGrafter"/>
</dbReference>
<dbReference type="GO" id="GO:0002115">
    <property type="term" value="P:store-operated calcium entry"/>
    <property type="evidence" value="ECO:0007669"/>
    <property type="project" value="TreeGrafter"/>
</dbReference>
<organism evidence="6">
    <name type="scientific">Anisakis simplex</name>
    <name type="common">Herring worm</name>
    <dbReference type="NCBI Taxonomy" id="6269"/>
    <lineage>
        <taxon>Eukaryota</taxon>
        <taxon>Metazoa</taxon>
        <taxon>Ecdysozoa</taxon>
        <taxon>Nematoda</taxon>
        <taxon>Chromadorea</taxon>
        <taxon>Rhabditida</taxon>
        <taxon>Spirurina</taxon>
        <taxon>Ascaridomorpha</taxon>
        <taxon>Ascaridoidea</taxon>
        <taxon>Anisakidae</taxon>
        <taxon>Anisakis</taxon>
        <taxon>Anisakis simplex complex</taxon>
    </lineage>
</organism>
<evidence type="ECO:0000313" key="4">
    <source>
        <dbReference type="EMBL" id="VDK67629.1"/>
    </source>
</evidence>
<keyword evidence="2" id="KW-1133">Transmembrane helix</keyword>
<dbReference type="PANTHER" id="PTHR15136:SF5">
    <property type="entry name" value="STROMAL INTERACTION MOLECULE HOMOLOG"/>
    <property type="match status" value="1"/>
</dbReference>
<dbReference type="Proteomes" id="UP000267096">
    <property type="component" value="Unassembled WGS sequence"/>
</dbReference>
<dbReference type="PANTHER" id="PTHR15136">
    <property type="entry name" value="STROMAL INTERACTION MOLECULE HOMOLOG"/>
    <property type="match status" value="1"/>
</dbReference>
<dbReference type="GO" id="GO:0005783">
    <property type="term" value="C:endoplasmic reticulum"/>
    <property type="evidence" value="ECO:0007669"/>
    <property type="project" value="TreeGrafter"/>
</dbReference>
<evidence type="ECO:0000256" key="1">
    <source>
        <dbReference type="SAM" id="Coils"/>
    </source>
</evidence>
<name>A0A0M3KFG8_ANISI</name>
<dbReference type="InterPro" id="IPR037608">
    <property type="entry name" value="STIM1/2"/>
</dbReference>
<keyword evidence="2" id="KW-0472">Membrane</keyword>
<dbReference type="AlphaFoldDB" id="A0A0M3KFG8"/>
<keyword evidence="1" id="KW-0175">Coiled coil</keyword>
<sequence length="191" mass="22168">MKDIALSILLLILITVLILYKRQRSRSQHEMEQLSSKLNQLKTMENDFVDVQQKFEEERKRRQSVCEAIVTENEQMETLRSQLLEAERLLESTSSAPLALQPLLRRTCELEMSYVGQQRLECITEMREAIELIDKLRKKQSSLMSSIKLATGGSTGTDQIDSRIFSLKLVLSWMLTEIIHCLVIVYLDYLD</sequence>
<reference evidence="4 5" key="2">
    <citation type="submission" date="2018-11" db="EMBL/GenBank/DDBJ databases">
        <authorList>
            <consortium name="Pathogen Informatics"/>
        </authorList>
    </citation>
    <scope>NUCLEOTIDE SEQUENCE [LARGE SCALE GENOMIC DNA]</scope>
</reference>
<reference evidence="6" key="1">
    <citation type="submission" date="2017-02" db="UniProtKB">
        <authorList>
            <consortium name="WormBaseParasite"/>
        </authorList>
    </citation>
    <scope>IDENTIFICATION</scope>
</reference>
<evidence type="ECO:0000313" key="6">
    <source>
        <dbReference type="WBParaSite" id="ASIM_0001972801-mRNA-1"/>
    </source>
</evidence>
<dbReference type="GO" id="GO:0005509">
    <property type="term" value="F:calcium ion binding"/>
    <property type="evidence" value="ECO:0007669"/>
    <property type="project" value="TreeGrafter"/>
</dbReference>
<proteinExistence type="predicted"/>
<keyword evidence="2" id="KW-0812">Transmembrane</keyword>
<accession>A0A0M3KFG8</accession>
<gene>
    <name evidence="4" type="ORF">ASIM_LOCUS19117</name>
</gene>
<dbReference type="GO" id="GO:0005246">
    <property type="term" value="F:calcium channel regulator activity"/>
    <property type="evidence" value="ECO:0007669"/>
    <property type="project" value="InterPro"/>
</dbReference>
<feature type="transmembrane region" description="Helical" evidence="2">
    <location>
        <begin position="6"/>
        <end position="22"/>
    </location>
</feature>
<dbReference type="InterPro" id="IPR032393">
    <property type="entry name" value="SOAR_STIM1/2"/>
</dbReference>
<dbReference type="GO" id="GO:0006874">
    <property type="term" value="P:intracellular calcium ion homeostasis"/>
    <property type="evidence" value="ECO:0007669"/>
    <property type="project" value="TreeGrafter"/>
</dbReference>
<dbReference type="Pfam" id="PF16533">
    <property type="entry name" value="SOAR"/>
    <property type="match status" value="1"/>
</dbReference>
<dbReference type="WBParaSite" id="ASIM_0001972801-mRNA-1">
    <property type="protein sequence ID" value="ASIM_0001972801-mRNA-1"/>
    <property type="gene ID" value="ASIM_0001972801"/>
</dbReference>
<protein>
    <submittedName>
        <fullName evidence="6">Stromal interaction molecule 1 (inferred by orthology to a C. elegans protein)</fullName>
    </submittedName>
</protein>
<evidence type="ECO:0000313" key="5">
    <source>
        <dbReference type="Proteomes" id="UP000267096"/>
    </source>
</evidence>
<feature type="domain" description="STIM1/2 Orai1-activating region" evidence="3">
    <location>
        <begin position="95"/>
        <end position="174"/>
    </location>
</feature>